<proteinExistence type="predicted"/>
<evidence type="ECO:0000313" key="2">
    <source>
        <dbReference type="Proteomes" id="UP001345963"/>
    </source>
</evidence>
<name>A0ABU7BMJ0_9TELE</name>
<comment type="caution">
    <text evidence="1">The sequence shown here is derived from an EMBL/GenBank/DDBJ whole genome shotgun (WGS) entry which is preliminary data.</text>
</comment>
<protein>
    <submittedName>
        <fullName evidence="1">Uncharacterized protein</fullName>
    </submittedName>
</protein>
<reference evidence="1 2" key="1">
    <citation type="submission" date="2021-07" db="EMBL/GenBank/DDBJ databases">
        <authorList>
            <person name="Palmer J.M."/>
        </authorList>
    </citation>
    <scope>NUCLEOTIDE SEQUENCE [LARGE SCALE GENOMIC DNA]</scope>
    <source>
        <strain evidence="1 2">AT_MEX2019</strain>
        <tissue evidence="1">Muscle</tissue>
    </source>
</reference>
<organism evidence="1 2">
    <name type="scientific">Ataeniobius toweri</name>
    <dbReference type="NCBI Taxonomy" id="208326"/>
    <lineage>
        <taxon>Eukaryota</taxon>
        <taxon>Metazoa</taxon>
        <taxon>Chordata</taxon>
        <taxon>Craniata</taxon>
        <taxon>Vertebrata</taxon>
        <taxon>Euteleostomi</taxon>
        <taxon>Actinopterygii</taxon>
        <taxon>Neopterygii</taxon>
        <taxon>Teleostei</taxon>
        <taxon>Neoteleostei</taxon>
        <taxon>Acanthomorphata</taxon>
        <taxon>Ovalentaria</taxon>
        <taxon>Atherinomorphae</taxon>
        <taxon>Cyprinodontiformes</taxon>
        <taxon>Goodeidae</taxon>
        <taxon>Ataeniobius</taxon>
    </lineage>
</organism>
<sequence>SKRRKCCITSCVYSFLHKTDVTRRDQVKRGNKNCRQHLPTALLQPLWPGYPRMEKVEESLLILIVLF</sequence>
<dbReference type="EMBL" id="JAHUTI010060432">
    <property type="protein sequence ID" value="MED6251867.1"/>
    <property type="molecule type" value="Genomic_DNA"/>
</dbReference>
<evidence type="ECO:0000313" key="1">
    <source>
        <dbReference type="EMBL" id="MED6251867.1"/>
    </source>
</evidence>
<accession>A0ABU7BMJ0</accession>
<keyword evidence="2" id="KW-1185">Reference proteome</keyword>
<feature type="non-terminal residue" evidence="1">
    <location>
        <position position="1"/>
    </location>
</feature>
<dbReference type="Proteomes" id="UP001345963">
    <property type="component" value="Unassembled WGS sequence"/>
</dbReference>
<gene>
    <name evidence="1" type="ORF">ATANTOWER_003954</name>
</gene>